<dbReference type="InterPro" id="IPR005119">
    <property type="entry name" value="LysR_subst-bd"/>
</dbReference>
<dbReference type="InterPro" id="IPR036390">
    <property type="entry name" value="WH_DNA-bd_sf"/>
</dbReference>
<comment type="similarity">
    <text evidence="1">Belongs to the LysR transcriptional regulatory family.</text>
</comment>
<evidence type="ECO:0000256" key="3">
    <source>
        <dbReference type="ARBA" id="ARBA00023125"/>
    </source>
</evidence>
<dbReference type="Proteomes" id="UP000186609">
    <property type="component" value="Chromosome"/>
</dbReference>
<dbReference type="PANTHER" id="PTHR30126">
    <property type="entry name" value="HTH-TYPE TRANSCRIPTIONAL REGULATOR"/>
    <property type="match status" value="1"/>
</dbReference>
<keyword evidence="4" id="KW-0804">Transcription</keyword>
<dbReference type="CDD" id="cd05466">
    <property type="entry name" value="PBP2_LTTR_substrate"/>
    <property type="match status" value="1"/>
</dbReference>
<organism evidence="6 7">
    <name type="scientific">Rhodoferax koreensis</name>
    <dbReference type="NCBI Taxonomy" id="1842727"/>
    <lineage>
        <taxon>Bacteria</taxon>
        <taxon>Pseudomonadati</taxon>
        <taxon>Pseudomonadota</taxon>
        <taxon>Betaproteobacteria</taxon>
        <taxon>Burkholderiales</taxon>
        <taxon>Comamonadaceae</taxon>
        <taxon>Rhodoferax</taxon>
    </lineage>
</organism>
<sequence length="300" mass="33084">MQLKWLEDFTALAETRSFTRAAELRHVTHPAFGRRIRALETWAGTPLVDRSAGAGGPVLLTAAGTRFLETAQQMARDLDGSRVELHGLAGRQARSATLTTGRTLARTLVADWLVQLKPVLKDGELRITTRALAETVRLLEQSEADFSLVYHHPALAVTLDARRFTHVTVASDRLVPVARADVQGRPLHTFADAAPVPYLAYAQSLALGRLVADHLANNRLAPRLLRQVESDSADATYEYALKGIGVAWLPWSMVHADCKAGRLAHAGDKGMEVGYDVWLYRPKRRLGPFAEAVWEVLTDR</sequence>
<keyword evidence="3" id="KW-0238">DNA-binding</keyword>
<protein>
    <submittedName>
        <fullName evidence="6">LysR family transcriptional regulator</fullName>
    </submittedName>
</protein>
<dbReference type="AlphaFoldDB" id="A0A1P8K2B1"/>
<evidence type="ECO:0000256" key="2">
    <source>
        <dbReference type="ARBA" id="ARBA00023015"/>
    </source>
</evidence>
<dbReference type="STRING" id="1842727.RD110_25135"/>
<evidence type="ECO:0000313" key="6">
    <source>
        <dbReference type="EMBL" id="APW40081.1"/>
    </source>
</evidence>
<dbReference type="PANTHER" id="PTHR30126:SF2">
    <property type="entry name" value="HTH-TYPE TRANSCRIPTIONAL REGULATOR YJIE"/>
    <property type="match status" value="1"/>
</dbReference>
<dbReference type="EMBL" id="CP019236">
    <property type="protein sequence ID" value="APW40081.1"/>
    <property type="molecule type" value="Genomic_DNA"/>
</dbReference>
<keyword evidence="2" id="KW-0805">Transcription regulation</keyword>
<dbReference type="GO" id="GO:0000976">
    <property type="term" value="F:transcription cis-regulatory region binding"/>
    <property type="evidence" value="ECO:0007669"/>
    <property type="project" value="TreeGrafter"/>
</dbReference>
<evidence type="ECO:0000256" key="1">
    <source>
        <dbReference type="ARBA" id="ARBA00009437"/>
    </source>
</evidence>
<dbReference type="Pfam" id="PF03466">
    <property type="entry name" value="LysR_substrate"/>
    <property type="match status" value="1"/>
</dbReference>
<dbReference type="GO" id="GO:0003700">
    <property type="term" value="F:DNA-binding transcription factor activity"/>
    <property type="evidence" value="ECO:0007669"/>
    <property type="project" value="InterPro"/>
</dbReference>
<keyword evidence="7" id="KW-1185">Reference proteome</keyword>
<evidence type="ECO:0000313" key="7">
    <source>
        <dbReference type="Proteomes" id="UP000186609"/>
    </source>
</evidence>
<dbReference type="SUPFAM" id="SSF53850">
    <property type="entry name" value="Periplasmic binding protein-like II"/>
    <property type="match status" value="1"/>
</dbReference>
<reference evidence="6 7" key="1">
    <citation type="submission" date="2017-01" db="EMBL/GenBank/DDBJ databases">
        <authorList>
            <person name="Mah S.A."/>
            <person name="Swanson W.J."/>
            <person name="Moy G.W."/>
            <person name="Vacquier V.D."/>
        </authorList>
    </citation>
    <scope>NUCLEOTIDE SEQUENCE [LARGE SCALE GENOMIC DNA]</scope>
    <source>
        <strain evidence="6 7">DCY110</strain>
    </source>
</reference>
<dbReference type="RefSeq" id="WP_076203309.1">
    <property type="nucleotide sequence ID" value="NZ_CP019236.1"/>
</dbReference>
<feature type="domain" description="HTH lysR-type" evidence="5">
    <location>
        <begin position="1"/>
        <end position="61"/>
    </location>
</feature>
<dbReference type="KEGG" id="rhy:RD110_25135"/>
<dbReference type="PROSITE" id="PS50931">
    <property type="entry name" value="HTH_LYSR"/>
    <property type="match status" value="1"/>
</dbReference>
<name>A0A1P8K2B1_9BURK</name>
<evidence type="ECO:0000256" key="4">
    <source>
        <dbReference type="ARBA" id="ARBA00023163"/>
    </source>
</evidence>
<dbReference type="OrthoDB" id="8715249at2"/>
<dbReference type="InterPro" id="IPR036388">
    <property type="entry name" value="WH-like_DNA-bd_sf"/>
</dbReference>
<dbReference type="Pfam" id="PF00126">
    <property type="entry name" value="HTH_1"/>
    <property type="match status" value="1"/>
</dbReference>
<proteinExistence type="inferred from homology"/>
<dbReference type="SUPFAM" id="SSF46785">
    <property type="entry name" value="Winged helix' DNA-binding domain"/>
    <property type="match status" value="1"/>
</dbReference>
<gene>
    <name evidence="6" type="ORF">RD110_25135</name>
</gene>
<dbReference type="InterPro" id="IPR000847">
    <property type="entry name" value="LysR_HTH_N"/>
</dbReference>
<accession>A0A1P8K2B1</accession>
<dbReference type="Gene3D" id="3.40.190.290">
    <property type="match status" value="1"/>
</dbReference>
<evidence type="ECO:0000259" key="5">
    <source>
        <dbReference type="PROSITE" id="PS50931"/>
    </source>
</evidence>
<dbReference type="Gene3D" id="1.10.10.10">
    <property type="entry name" value="Winged helix-like DNA-binding domain superfamily/Winged helix DNA-binding domain"/>
    <property type="match status" value="1"/>
</dbReference>